<evidence type="ECO:0000313" key="9">
    <source>
        <dbReference type="Proteomes" id="UP000217289"/>
    </source>
</evidence>
<dbReference type="Gene3D" id="2.40.420.20">
    <property type="match status" value="1"/>
</dbReference>
<sequence length="395" mass="42454">MLSLRDRGSRFSTLALLCLLGAASCKQEAQSSGAPEQPQAVEVGIVTVQPQSVPVLNDLPGRITPTRSAEVRPRVSGIIVERVFKQGATVKAGDVLFKIDSSLFEVERASARALLARAEATAQEARQQGERAETLMASNVITREQYDAMVAARQRADAEVASARAALRRAEINLEYATIRAPIGGRIGRALVTEGTLVREGDVTALALIQQLDPIYADFTQPATELNRLRRAAKAGQVESATPGLENVQLLLEDGSLYSRPGRLLFSDVSVDPSSGQVTLRGEFPNPDDELLPGMFVRIRIEQGTVTEALAVPQQAIQRDSAGKPQLFVVGADNKAELRPVVTTRVYHNQALIQEGVRPGDRVIVDGFQKIAAGSRVQPVAWTAPGTGTTPSQPR</sequence>
<evidence type="ECO:0000256" key="1">
    <source>
        <dbReference type="ARBA" id="ARBA00004196"/>
    </source>
</evidence>
<dbReference type="InterPro" id="IPR058626">
    <property type="entry name" value="MdtA-like_b-barrel"/>
</dbReference>
<dbReference type="GO" id="GO:0022857">
    <property type="term" value="F:transmembrane transporter activity"/>
    <property type="evidence" value="ECO:0007669"/>
    <property type="project" value="InterPro"/>
</dbReference>
<dbReference type="InterPro" id="IPR006143">
    <property type="entry name" value="RND_pump_MFP"/>
</dbReference>
<dbReference type="Gene3D" id="2.40.30.170">
    <property type="match status" value="1"/>
</dbReference>
<dbReference type="InterPro" id="IPR058627">
    <property type="entry name" value="MdtA-like_C"/>
</dbReference>
<dbReference type="Pfam" id="PF25876">
    <property type="entry name" value="HH_MFP_RND"/>
    <property type="match status" value="1"/>
</dbReference>
<dbReference type="FunFam" id="2.40.420.20:FF:000001">
    <property type="entry name" value="Efflux RND transporter periplasmic adaptor subunit"/>
    <property type="match status" value="1"/>
</dbReference>
<dbReference type="PANTHER" id="PTHR30158:SF3">
    <property type="entry name" value="MULTIDRUG EFFLUX PUMP SUBUNIT ACRA-RELATED"/>
    <property type="match status" value="1"/>
</dbReference>
<evidence type="ECO:0000259" key="7">
    <source>
        <dbReference type="Pfam" id="PF25967"/>
    </source>
</evidence>
<keyword evidence="3" id="KW-0175">Coiled coil</keyword>
<dbReference type="Pfam" id="PF25967">
    <property type="entry name" value="RND-MFP_C"/>
    <property type="match status" value="1"/>
</dbReference>
<dbReference type="NCBIfam" id="TIGR01730">
    <property type="entry name" value="RND_mfp"/>
    <property type="match status" value="1"/>
</dbReference>
<keyword evidence="9" id="KW-1185">Reference proteome</keyword>
<dbReference type="OrthoDB" id="9772050at2"/>
<feature type="coiled-coil region" evidence="3">
    <location>
        <begin position="108"/>
        <end position="173"/>
    </location>
</feature>
<evidence type="ECO:0000313" key="8">
    <source>
        <dbReference type="EMBL" id="ATB31708.1"/>
    </source>
</evidence>
<dbReference type="Gene3D" id="2.40.50.100">
    <property type="match status" value="1"/>
</dbReference>
<dbReference type="InterPro" id="IPR058625">
    <property type="entry name" value="MdtA-like_BSH"/>
</dbReference>
<dbReference type="GO" id="GO:0046677">
    <property type="term" value="P:response to antibiotic"/>
    <property type="evidence" value="ECO:0007669"/>
    <property type="project" value="TreeGrafter"/>
</dbReference>
<accession>A0A250IKA6</accession>
<evidence type="ECO:0000256" key="3">
    <source>
        <dbReference type="SAM" id="Coils"/>
    </source>
</evidence>
<feature type="domain" description="Multidrug resistance protein MdtA-like C-terminal permuted SH3" evidence="7">
    <location>
        <begin position="309"/>
        <end position="370"/>
    </location>
</feature>
<dbReference type="InterPro" id="IPR058624">
    <property type="entry name" value="MdtA-like_HH"/>
</dbReference>
<evidence type="ECO:0000259" key="6">
    <source>
        <dbReference type="Pfam" id="PF25944"/>
    </source>
</evidence>
<feature type="domain" description="Multidrug resistance protein MdtA-like beta-barrel" evidence="6">
    <location>
        <begin position="214"/>
        <end position="304"/>
    </location>
</feature>
<dbReference type="Pfam" id="PF25944">
    <property type="entry name" value="Beta-barrel_RND"/>
    <property type="match status" value="1"/>
</dbReference>
<dbReference type="RefSeq" id="WP_095980001.1">
    <property type="nucleotide sequence ID" value="NZ_CP022163.1"/>
</dbReference>
<evidence type="ECO:0000259" key="5">
    <source>
        <dbReference type="Pfam" id="PF25917"/>
    </source>
</evidence>
<dbReference type="EMBL" id="CP022163">
    <property type="protein sequence ID" value="ATB31708.1"/>
    <property type="molecule type" value="Genomic_DNA"/>
</dbReference>
<dbReference type="AlphaFoldDB" id="A0A250IKA6"/>
<protein>
    <submittedName>
        <fullName evidence="8">RND efflux system, membrane fusion protein CmeA</fullName>
    </submittedName>
</protein>
<gene>
    <name evidence="8" type="ORF">MEBOL_005171</name>
</gene>
<dbReference type="KEGG" id="mbd:MEBOL_005171"/>
<name>A0A250IKA6_9BACT</name>
<evidence type="ECO:0000256" key="2">
    <source>
        <dbReference type="ARBA" id="ARBA00009477"/>
    </source>
</evidence>
<dbReference type="SUPFAM" id="SSF111369">
    <property type="entry name" value="HlyD-like secretion proteins"/>
    <property type="match status" value="1"/>
</dbReference>
<dbReference type="GO" id="GO:0005886">
    <property type="term" value="C:plasma membrane"/>
    <property type="evidence" value="ECO:0007669"/>
    <property type="project" value="UniProtKB-SubCell"/>
</dbReference>
<dbReference type="Proteomes" id="UP000217289">
    <property type="component" value="Chromosome"/>
</dbReference>
<dbReference type="Gene3D" id="1.10.287.470">
    <property type="entry name" value="Helix hairpin bin"/>
    <property type="match status" value="1"/>
</dbReference>
<comment type="similarity">
    <text evidence="2">Belongs to the membrane fusion protein (MFP) (TC 8.A.1) family.</text>
</comment>
<feature type="domain" description="Multidrug resistance protein MdtA-like alpha-helical hairpin" evidence="4">
    <location>
        <begin position="109"/>
        <end position="177"/>
    </location>
</feature>
<dbReference type="PANTHER" id="PTHR30158">
    <property type="entry name" value="ACRA/E-RELATED COMPONENT OF DRUG EFFLUX TRANSPORTER"/>
    <property type="match status" value="1"/>
</dbReference>
<dbReference type="Pfam" id="PF25917">
    <property type="entry name" value="BSH_RND"/>
    <property type="match status" value="1"/>
</dbReference>
<evidence type="ECO:0000259" key="4">
    <source>
        <dbReference type="Pfam" id="PF25876"/>
    </source>
</evidence>
<proteinExistence type="inferred from homology"/>
<organism evidence="8 9">
    <name type="scientific">Melittangium boletus DSM 14713</name>
    <dbReference type="NCBI Taxonomy" id="1294270"/>
    <lineage>
        <taxon>Bacteria</taxon>
        <taxon>Pseudomonadati</taxon>
        <taxon>Myxococcota</taxon>
        <taxon>Myxococcia</taxon>
        <taxon>Myxococcales</taxon>
        <taxon>Cystobacterineae</taxon>
        <taxon>Archangiaceae</taxon>
        <taxon>Melittangium</taxon>
    </lineage>
</organism>
<comment type="subcellular location">
    <subcellularLocation>
        <location evidence="1">Cell envelope</location>
    </subcellularLocation>
</comment>
<feature type="domain" description="Multidrug resistance protein MdtA-like barrel-sandwich hybrid" evidence="5">
    <location>
        <begin position="67"/>
        <end position="210"/>
    </location>
</feature>
<reference evidence="8 9" key="1">
    <citation type="submission" date="2017-06" db="EMBL/GenBank/DDBJ databases">
        <authorList>
            <person name="Kim H.J."/>
            <person name="Triplett B.A."/>
        </authorList>
    </citation>
    <scope>NUCLEOTIDE SEQUENCE [LARGE SCALE GENOMIC DNA]</scope>
    <source>
        <strain evidence="8 9">DSM 14713</strain>
    </source>
</reference>
<dbReference type="PROSITE" id="PS51257">
    <property type="entry name" value="PROKAR_LIPOPROTEIN"/>
    <property type="match status" value="1"/>
</dbReference>